<reference evidence="1 2" key="1">
    <citation type="journal article" date="2013" name="Curr. Biol.">
        <title>The Genome of the Foraminiferan Reticulomyxa filosa.</title>
        <authorList>
            <person name="Glockner G."/>
            <person name="Hulsmann N."/>
            <person name="Schleicher M."/>
            <person name="Noegel A.A."/>
            <person name="Eichinger L."/>
            <person name="Gallinger C."/>
            <person name="Pawlowski J."/>
            <person name="Sierra R."/>
            <person name="Euteneuer U."/>
            <person name="Pillet L."/>
            <person name="Moustafa A."/>
            <person name="Platzer M."/>
            <person name="Groth M."/>
            <person name="Szafranski K."/>
            <person name="Schliwa M."/>
        </authorList>
    </citation>
    <scope>NUCLEOTIDE SEQUENCE [LARGE SCALE GENOMIC DNA]</scope>
</reference>
<dbReference type="AlphaFoldDB" id="X6P9M2"/>
<comment type="caution">
    <text evidence="1">The sequence shown here is derived from an EMBL/GenBank/DDBJ whole genome shotgun (WGS) entry which is preliminary data.</text>
</comment>
<dbReference type="EMBL" id="ASPP01002293">
    <property type="protein sequence ID" value="ETO34769.1"/>
    <property type="molecule type" value="Genomic_DNA"/>
</dbReference>
<name>X6P9M2_RETFI</name>
<evidence type="ECO:0000313" key="1">
    <source>
        <dbReference type="EMBL" id="ETO34769.1"/>
    </source>
</evidence>
<accession>X6P9M2</accession>
<dbReference type="Proteomes" id="UP000023152">
    <property type="component" value="Unassembled WGS sequence"/>
</dbReference>
<dbReference type="InterPro" id="IPR036770">
    <property type="entry name" value="Ankyrin_rpt-contain_sf"/>
</dbReference>
<evidence type="ECO:0000313" key="2">
    <source>
        <dbReference type="Proteomes" id="UP000023152"/>
    </source>
</evidence>
<protein>
    <recommendedName>
        <fullName evidence="3">Ankyrin repeat protein</fullName>
    </recommendedName>
</protein>
<dbReference type="SUPFAM" id="SSF48403">
    <property type="entry name" value="Ankyrin repeat"/>
    <property type="match status" value="1"/>
</dbReference>
<dbReference type="Gene3D" id="1.25.40.20">
    <property type="entry name" value="Ankyrin repeat-containing domain"/>
    <property type="match status" value="1"/>
</dbReference>
<proteinExistence type="predicted"/>
<keyword evidence="2" id="KW-1185">Reference proteome</keyword>
<dbReference type="OrthoDB" id="539213at2759"/>
<gene>
    <name evidence="1" type="ORF">RFI_02321</name>
</gene>
<sequence>MYNNFSELLKEKNNDGWTPVMLAARYQTYPSIKAMIPFIPKDPSLWQNASNKGLHVLHCICQNENEDAHLSLTDLLEAMPEHIRGKIVNTPNKDGKKAAYYSSLKANQKNGTGAVLAKLFPSDAEATKPAESK</sequence>
<organism evidence="1 2">
    <name type="scientific">Reticulomyxa filosa</name>
    <dbReference type="NCBI Taxonomy" id="46433"/>
    <lineage>
        <taxon>Eukaryota</taxon>
        <taxon>Sar</taxon>
        <taxon>Rhizaria</taxon>
        <taxon>Retaria</taxon>
        <taxon>Foraminifera</taxon>
        <taxon>Monothalamids</taxon>
        <taxon>Reticulomyxidae</taxon>
        <taxon>Reticulomyxa</taxon>
    </lineage>
</organism>
<evidence type="ECO:0008006" key="3">
    <source>
        <dbReference type="Google" id="ProtNLM"/>
    </source>
</evidence>